<evidence type="ECO:0000256" key="1">
    <source>
        <dbReference type="SAM" id="MobiDB-lite"/>
    </source>
</evidence>
<organism evidence="2 3">
    <name type="scientific">Hyaloscypha hepaticicola</name>
    <dbReference type="NCBI Taxonomy" id="2082293"/>
    <lineage>
        <taxon>Eukaryota</taxon>
        <taxon>Fungi</taxon>
        <taxon>Dikarya</taxon>
        <taxon>Ascomycota</taxon>
        <taxon>Pezizomycotina</taxon>
        <taxon>Leotiomycetes</taxon>
        <taxon>Helotiales</taxon>
        <taxon>Hyaloscyphaceae</taxon>
        <taxon>Hyaloscypha</taxon>
    </lineage>
</organism>
<sequence>MRLFSYYKPGLMANNYVIEARQHISAPVDSGTQTLDILNTGLLDTTNSIDPQEFEVIVPRFSLDPSLINTYYPPDGHQDEGRILPHIVLEDPHYPWEIAAGVKTHMDGKIDEQKLTDPITGKPIIDPVTQQQEVTYRGMVPWVALLVFDPQDLHIPQMSDNITALNIPGFSQASDVTNQNPKGTFQMNISDYFLIPESSRINYKAKFMKPDGTLDETDYDELTSTVGQVDVIFPPKSLFTQFFGTENDTDDLKVGVESLKYLTHVRQINTTGVPDAGINEEGIYSIIISSRTGVYNQSTPQTQICHLVSIENVDSTLGAHLTSGSVSDRVGMVSLFSWVYTALPPNPVNFVDTMRNLTENQQMLRMNNKVLCNLDVAIPNDKTPQSLASSALATRLKMGYTLARWRTQSGEETIAYNRGPLVPQPVAWPGNDPTSDLPDCSKTSQDYQILDPQTGLMDLSYSSAWQAGKLLAISDTVFSAALMRFRSTVHNSSANAARMEANKMIPRSGLFASMKQTVTTVHDMSQGQTGGPQRLRPPSTTTPAPDIKHPDVAHIMLANIKASTQSNASSGSVLPNSGQAIYDEFNLNGANNTDWAIIHTWLAEKLSLGGIPPQYLIPESSFCQPESLRFFYIDDFWLDCLIDGALSVANHLDRDDDLVKREIKETFNIYLRSLVPDAGFKPQIPCYGFLIRSQLIKAMPDLRITVAWDPPDNRWPVARWTKWDDETLMCLLDRQPQELDSKLDSITLAQPPHQQRFSLGSALATNGQVTFDLRRLYTQGPPDNWPEKPMPDPSVANSWFNTSSRCLNLTKMATDINGLLQFGSASDAQAYIDPIANSCELGLELNDPSYYFKIVPPVHEAAPSRDRQLYVHQPPPPPTSSSTAALPAPSVVPPPSPAVQPSPASIAKAPSMQPVITSMPTAPHQQPQMQPQPVHNTVTTRGIAVGIASLKSQFDLFVFPDYKGVPTRLTRGKYDPQDYVPTSNVYYFDLLFAILKKPTGTDSSYQLLKLAIDIPVLASPPSKTIPSLLTSNYDGPGLRMLSSQRFIPFLYSPDATSKAPVLHVELVPRSAKAAYALPMNDQRTSEAGFRLAEANISPMTVTIPTQIEGSDLMQKREQVTITLTEWYATPAAPTTGTPVVSTYTVIKWDKTDDALITN</sequence>
<dbReference type="STRING" id="1745343.A0A2J6QHG6"/>
<name>A0A2J6QHG6_9HELO</name>
<dbReference type="EMBL" id="KZ613469">
    <property type="protein sequence ID" value="PMD25711.1"/>
    <property type="molecule type" value="Genomic_DNA"/>
</dbReference>
<dbReference type="Proteomes" id="UP000235672">
    <property type="component" value="Unassembled WGS sequence"/>
</dbReference>
<protein>
    <submittedName>
        <fullName evidence="2">Uncharacterized protein</fullName>
    </submittedName>
</protein>
<reference evidence="2 3" key="1">
    <citation type="submission" date="2016-05" db="EMBL/GenBank/DDBJ databases">
        <title>A degradative enzymes factory behind the ericoid mycorrhizal symbiosis.</title>
        <authorList>
            <consortium name="DOE Joint Genome Institute"/>
            <person name="Martino E."/>
            <person name="Morin E."/>
            <person name="Grelet G."/>
            <person name="Kuo A."/>
            <person name="Kohler A."/>
            <person name="Daghino S."/>
            <person name="Barry K."/>
            <person name="Choi C."/>
            <person name="Cichocki N."/>
            <person name="Clum A."/>
            <person name="Copeland A."/>
            <person name="Hainaut M."/>
            <person name="Haridas S."/>
            <person name="Labutti K."/>
            <person name="Lindquist E."/>
            <person name="Lipzen A."/>
            <person name="Khouja H.-R."/>
            <person name="Murat C."/>
            <person name="Ohm R."/>
            <person name="Olson A."/>
            <person name="Spatafora J."/>
            <person name="Veneault-Fourrey C."/>
            <person name="Henrissat B."/>
            <person name="Grigoriev I."/>
            <person name="Martin F."/>
            <person name="Perotto S."/>
        </authorList>
    </citation>
    <scope>NUCLEOTIDE SEQUENCE [LARGE SCALE GENOMIC DNA]</scope>
    <source>
        <strain evidence="2 3">UAMH 7357</strain>
    </source>
</reference>
<gene>
    <name evidence="2" type="ORF">NA56DRAFT_668331</name>
</gene>
<feature type="region of interest" description="Disordered" evidence="1">
    <location>
        <begin position="523"/>
        <end position="547"/>
    </location>
</feature>
<feature type="compositionally biased region" description="Pro residues" evidence="1">
    <location>
        <begin position="890"/>
        <end position="900"/>
    </location>
</feature>
<evidence type="ECO:0000313" key="3">
    <source>
        <dbReference type="Proteomes" id="UP000235672"/>
    </source>
</evidence>
<feature type="region of interest" description="Disordered" evidence="1">
    <location>
        <begin position="864"/>
        <end position="906"/>
    </location>
</feature>
<keyword evidence="3" id="KW-1185">Reference proteome</keyword>
<proteinExistence type="predicted"/>
<dbReference type="OrthoDB" id="3029913at2759"/>
<evidence type="ECO:0000313" key="2">
    <source>
        <dbReference type="EMBL" id="PMD25711.1"/>
    </source>
</evidence>
<dbReference type="AlphaFoldDB" id="A0A2J6QHG6"/>
<accession>A0A2J6QHG6</accession>
<feature type="compositionally biased region" description="Low complexity" evidence="1">
    <location>
        <begin position="880"/>
        <end position="889"/>
    </location>
</feature>